<sequence>MVTGRAQSRARARPHPAAHRPSVCRTGRALAVVFVLLGILGFVPGVTIGYDTLRLAGPLSRALLFGAFQVSVLLNLVHLGFGLVGLALSGTVPGAVRYLAGGGALLLLLAGYGLTVGHGTGAANVLPGNPADAWLHLGFGLTMVTLGLFCAARRRSA</sequence>
<gene>
    <name evidence="3" type="ORF">ACFOX0_25380</name>
</gene>
<feature type="region of interest" description="Disordered" evidence="1">
    <location>
        <begin position="1"/>
        <end position="21"/>
    </location>
</feature>
<dbReference type="Pfam" id="PF14325">
    <property type="entry name" value="DUF4383"/>
    <property type="match status" value="1"/>
</dbReference>
<accession>A0ABV8KSZ5</accession>
<dbReference type="RefSeq" id="WP_377550417.1">
    <property type="nucleotide sequence ID" value="NZ_JBHSBN010000022.1"/>
</dbReference>
<feature type="transmembrane region" description="Helical" evidence="2">
    <location>
        <begin position="62"/>
        <end position="88"/>
    </location>
</feature>
<keyword evidence="2" id="KW-0472">Membrane</keyword>
<feature type="transmembrane region" description="Helical" evidence="2">
    <location>
        <begin position="134"/>
        <end position="152"/>
    </location>
</feature>
<feature type="transmembrane region" description="Helical" evidence="2">
    <location>
        <begin position="29"/>
        <end position="50"/>
    </location>
</feature>
<evidence type="ECO:0000313" key="4">
    <source>
        <dbReference type="Proteomes" id="UP001595868"/>
    </source>
</evidence>
<name>A0ABV8KSZ5_9ACTN</name>
<reference evidence="4" key="1">
    <citation type="journal article" date="2019" name="Int. J. Syst. Evol. Microbiol.">
        <title>The Global Catalogue of Microorganisms (GCM) 10K type strain sequencing project: providing services to taxonomists for standard genome sequencing and annotation.</title>
        <authorList>
            <consortium name="The Broad Institute Genomics Platform"/>
            <consortium name="The Broad Institute Genome Sequencing Center for Infectious Disease"/>
            <person name="Wu L."/>
            <person name="Ma J."/>
        </authorList>
    </citation>
    <scope>NUCLEOTIDE SEQUENCE [LARGE SCALE GENOMIC DNA]</scope>
    <source>
        <strain evidence="4">2902at01</strain>
    </source>
</reference>
<dbReference type="Proteomes" id="UP001595868">
    <property type="component" value="Unassembled WGS sequence"/>
</dbReference>
<keyword evidence="2" id="KW-1133">Transmembrane helix</keyword>
<comment type="caution">
    <text evidence="3">The sequence shown here is derived from an EMBL/GenBank/DDBJ whole genome shotgun (WGS) entry which is preliminary data.</text>
</comment>
<evidence type="ECO:0000256" key="2">
    <source>
        <dbReference type="SAM" id="Phobius"/>
    </source>
</evidence>
<feature type="transmembrane region" description="Helical" evidence="2">
    <location>
        <begin position="95"/>
        <end position="114"/>
    </location>
</feature>
<organism evidence="3 4">
    <name type="scientific">Micromonospora zhanjiangensis</name>
    <dbReference type="NCBI Taxonomy" id="1522057"/>
    <lineage>
        <taxon>Bacteria</taxon>
        <taxon>Bacillati</taxon>
        <taxon>Actinomycetota</taxon>
        <taxon>Actinomycetes</taxon>
        <taxon>Micromonosporales</taxon>
        <taxon>Micromonosporaceae</taxon>
        <taxon>Micromonospora</taxon>
    </lineage>
</organism>
<dbReference type="EMBL" id="JBHSBN010000022">
    <property type="protein sequence ID" value="MFC4109249.1"/>
    <property type="molecule type" value="Genomic_DNA"/>
</dbReference>
<keyword evidence="4" id="KW-1185">Reference proteome</keyword>
<proteinExistence type="predicted"/>
<feature type="compositionally biased region" description="Basic residues" evidence="1">
    <location>
        <begin position="8"/>
        <end position="18"/>
    </location>
</feature>
<evidence type="ECO:0000256" key="1">
    <source>
        <dbReference type="SAM" id="MobiDB-lite"/>
    </source>
</evidence>
<protein>
    <submittedName>
        <fullName evidence="3">DUF4383 domain-containing protein</fullName>
    </submittedName>
</protein>
<keyword evidence="2" id="KW-0812">Transmembrane</keyword>
<evidence type="ECO:0000313" key="3">
    <source>
        <dbReference type="EMBL" id="MFC4109249.1"/>
    </source>
</evidence>